<evidence type="ECO:0000313" key="2">
    <source>
        <dbReference type="Proteomes" id="UP000808337"/>
    </source>
</evidence>
<proteinExistence type="predicted"/>
<dbReference type="Proteomes" id="UP000808337">
    <property type="component" value="Unassembled WGS sequence"/>
</dbReference>
<name>A0A9D7SUL9_9BACT</name>
<comment type="caution">
    <text evidence="1">The sequence shown here is derived from an EMBL/GenBank/DDBJ whole genome shotgun (WGS) entry which is preliminary data.</text>
</comment>
<dbReference type="EMBL" id="JADKGY010000021">
    <property type="protein sequence ID" value="MBK9983580.1"/>
    <property type="molecule type" value="Genomic_DNA"/>
</dbReference>
<reference evidence="1 2" key="1">
    <citation type="submission" date="2020-10" db="EMBL/GenBank/DDBJ databases">
        <title>Connecting structure to function with the recovery of over 1000 high-quality activated sludge metagenome-assembled genomes encoding full-length rRNA genes using long-read sequencing.</title>
        <authorList>
            <person name="Singleton C.M."/>
            <person name="Petriglieri F."/>
            <person name="Kristensen J.M."/>
            <person name="Kirkegaard R.H."/>
            <person name="Michaelsen T.Y."/>
            <person name="Andersen M.H."/>
            <person name="Karst S.M."/>
            <person name="Dueholm M.S."/>
            <person name="Nielsen P.H."/>
            <person name="Albertsen M."/>
        </authorList>
    </citation>
    <scope>NUCLEOTIDE SEQUENCE [LARGE SCALE GENOMIC DNA]</scope>
    <source>
        <strain evidence="1">Ribe_18-Q3-R11-54_MAXAC.273</strain>
    </source>
</reference>
<accession>A0A9D7SUL9</accession>
<protein>
    <submittedName>
        <fullName evidence="1">UPF0175 family protein</fullName>
    </submittedName>
</protein>
<dbReference type="InterPro" id="IPR005368">
    <property type="entry name" value="UPF0175"/>
</dbReference>
<gene>
    <name evidence="1" type="ORF">IPP15_14570</name>
</gene>
<evidence type="ECO:0000313" key="1">
    <source>
        <dbReference type="EMBL" id="MBK9983580.1"/>
    </source>
</evidence>
<dbReference type="Pfam" id="PF03683">
    <property type="entry name" value="UPF0175"/>
    <property type="match status" value="1"/>
</dbReference>
<dbReference type="AlphaFoldDB" id="A0A9D7SUL9"/>
<sequence length="75" mass="8189">MKTLTLHLPDTIDLDDKSLIMLLAVKLYEQGKLSLGQAAEMAGISKRLFAEGLGKYSVSIFNFSADELSIDVKNA</sequence>
<organism evidence="1 2">
    <name type="scientific">Candidatus Opimibacter skivensis</name>
    <dbReference type="NCBI Taxonomy" id="2982028"/>
    <lineage>
        <taxon>Bacteria</taxon>
        <taxon>Pseudomonadati</taxon>
        <taxon>Bacteroidota</taxon>
        <taxon>Saprospiria</taxon>
        <taxon>Saprospirales</taxon>
        <taxon>Saprospiraceae</taxon>
        <taxon>Candidatus Opimibacter</taxon>
    </lineage>
</organism>